<organism evidence="2 3">
    <name type="scientific">Desulforamulus aquiferis</name>
    <dbReference type="NCBI Taxonomy" id="1397668"/>
    <lineage>
        <taxon>Bacteria</taxon>
        <taxon>Bacillati</taxon>
        <taxon>Bacillota</taxon>
        <taxon>Clostridia</taxon>
        <taxon>Eubacteriales</taxon>
        <taxon>Peptococcaceae</taxon>
        <taxon>Desulforamulus</taxon>
    </lineage>
</organism>
<evidence type="ECO:0000259" key="1">
    <source>
        <dbReference type="Pfam" id="PF13643"/>
    </source>
</evidence>
<accession>A0AAW7ZCR4</accession>
<keyword evidence="3" id="KW-1185">Reference proteome</keyword>
<dbReference type="AlphaFoldDB" id="A0AAW7ZCR4"/>
<evidence type="ECO:0000313" key="2">
    <source>
        <dbReference type="EMBL" id="MDO7787233.1"/>
    </source>
</evidence>
<dbReference type="InterPro" id="IPR025285">
    <property type="entry name" value="DUF4145"/>
</dbReference>
<name>A0AAW7ZCR4_9FIRM</name>
<proteinExistence type="predicted"/>
<sequence length="204" mass="23399">MNCPHCRIEFHDRPMQTEIGRDIVGYWYLIIQKCPACKRFILQLTVNGEYRLVWPRSSLRSPCPKEVPNTISEDYTEACIVLADSPKASAALSRRCLQNILRETVKVKPCDLAKEIEQVVDNKILPTHIAEALHTLRIIGNFAAHPIKSQKTGDILPVEPGEAEWNLDVLESLFDFLYVQPERLRKREEAINQKLVEAGKKPLW</sequence>
<evidence type="ECO:0000313" key="3">
    <source>
        <dbReference type="Proteomes" id="UP001172911"/>
    </source>
</evidence>
<feature type="domain" description="DUF4145" evidence="1">
    <location>
        <begin position="77"/>
        <end position="156"/>
    </location>
</feature>
<dbReference type="EMBL" id="JARPTC010000011">
    <property type="protein sequence ID" value="MDO7787233.1"/>
    <property type="molecule type" value="Genomic_DNA"/>
</dbReference>
<dbReference type="Pfam" id="PF13643">
    <property type="entry name" value="DUF4145"/>
    <property type="match status" value="1"/>
</dbReference>
<dbReference type="RefSeq" id="WP_304542377.1">
    <property type="nucleotide sequence ID" value="NZ_JARPTC010000011.1"/>
</dbReference>
<comment type="caution">
    <text evidence="2">The sequence shown here is derived from an EMBL/GenBank/DDBJ whole genome shotgun (WGS) entry which is preliminary data.</text>
</comment>
<reference evidence="2" key="2">
    <citation type="submission" date="2023-03" db="EMBL/GenBank/DDBJ databases">
        <authorList>
            <person name="Zhang Z."/>
        </authorList>
    </citation>
    <scope>NUCLEOTIDE SEQUENCE</scope>
    <source>
        <strain evidence="2">DSA</strain>
    </source>
</reference>
<protein>
    <submittedName>
        <fullName evidence="2">DUF4145 domain-containing protein</fullName>
    </submittedName>
</protein>
<reference evidence="2" key="1">
    <citation type="journal article" date="2023" name="J. Hazard. Mater.">
        <title>Anaerobic biodegradation of pyrene and benzo[a]pyrene by a new sulfate-reducing Desulforamulus aquiferis strain DSA.</title>
        <authorList>
            <person name="Zhang Z."/>
            <person name="Sun J."/>
            <person name="Gong X."/>
            <person name="Wang C."/>
            <person name="Wang H."/>
        </authorList>
    </citation>
    <scope>NUCLEOTIDE SEQUENCE</scope>
    <source>
        <strain evidence="2">DSA</strain>
    </source>
</reference>
<dbReference type="Proteomes" id="UP001172911">
    <property type="component" value="Unassembled WGS sequence"/>
</dbReference>
<gene>
    <name evidence="2" type="ORF">P6N53_08375</name>
</gene>